<feature type="signal peptide" evidence="1">
    <location>
        <begin position="1"/>
        <end position="16"/>
    </location>
</feature>
<proteinExistence type="predicted"/>
<evidence type="ECO:0000256" key="1">
    <source>
        <dbReference type="SAM" id="SignalP"/>
    </source>
</evidence>
<evidence type="ECO:0000313" key="2">
    <source>
        <dbReference type="EMBL" id="MBW62402.1"/>
    </source>
</evidence>
<feature type="chain" id="PRO_5014714415" evidence="1">
    <location>
        <begin position="17"/>
        <end position="84"/>
    </location>
</feature>
<name>A0A2M4CAM6_9DIPT</name>
<organism evidence="2">
    <name type="scientific">Anopheles marajoara</name>
    <dbReference type="NCBI Taxonomy" id="58244"/>
    <lineage>
        <taxon>Eukaryota</taxon>
        <taxon>Metazoa</taxon>
        <taxon>Ecdysozoa</taxon>
        <taxon>Arthropoda</taxon>
        <taxon>Hexapoda</taxon>
        <taxon>Insecta</taxon>
        <taxon>Pterygota</taxon>
        <taxon>Neoptera</taxon>
        <taxon>Endopterygota</taxon>
        <taxon>Diptera</taxon>
        <taxon>Nematocera</taxon>
        <taxon>Culicoidea</taxon>
        <taxon>Culicidae</taxon>
        <taxon>Anophelinae</taxon>
        <taxon>Anopheles</taxon>
    </lineage>
</organism>
<keyword evidence="1" id="KW-0732">Signal</keyword>
<sequence>MFTATVLLSLVMLCSPLPSNVALSYITASSMIVSLADCSLALTEGCKSAATKRFCCNFVAIGSKFLYKTTASSSVSWLLFKSIP</sequence>
<reference evidence="2" key="1">
    <citation type="submission" date="2018-01" db="EMBL/GenBank/DDBJ databases">
        <title>An insight into the sialome of Amazonian anophelines.</title>
        <authorList>
            <person name="Ribeiro J.M."/>
            <person name="Scarpassa V."/>
            <person name="Calvo E."/>
        </authorList>
    </citation>
    <scope>NUCLEOTIDE SEQUENCE</scope>
    <source>
        <tissue evidence="2">Salivary glands</tissue>
    </source>
</reference>
<dbReference type="AlphaFoldDB" id="A0A2M4CAM6"/>
<protein>
    <submittedName>
        <fullName evidence="2">Putative secreted protein</fullName>
    </submittedName>
</protein>
<dbReference type="EMBL" id="GGFJ01013261">
    <property type="protein sequence ID" value="MBW62402.1"/>
    <property type="molecule type" value="Transcribed_RNA"/>
</dbReference>
<accession>A0A2M4CAM6</accession>